<proteinExistence type="predicted"/>
<dbReference type="PRINTS" id="PR00033">
    <property type="entry name" value="HTHASNC"/>
</dbReference>
<dbReference type="GO" id="GO:0005829">
    <property type="term" value="C:cytosol"/>
    <property type="evidence" value="ECO:0007669"/>
    <property type="project" value="TreeGrafter"/>
</dbReference>
<dbReference type="PROSITE" id="PS50956">
    <property type="entry name" value="HTH_ASNC_2"/>
    <property type="match status" value="1"/>
</dbReference>
<feature type="domain" description="HTH asnC-type" evidence="4">
    <location>
        <begin position="20"/>
        <end position="81"/>
    </location>
</feature>
<keyword evidence="3" id="KW-0804">Transcription</keyword>
<dbReference type="Pfam" id="PF13404">
    <property type="entry name" value="HTH_AsnC-type"/>
    <property type="match status" value="1"/>
</dbReference>
<dbReference type="EMBL" id="SZWF01000007">
    <property type="protein sequence ID" value="KAA9394329.1"/>
    <property type="molecule type" value="Genomic_DNA"/>
</dbReference>
<dbReference type="GO" id="GO:0043200">
    <property type="term" value="P:response to amino acid"/>
    <property type="evidence" value="ECO:0007669"/>
    <property type="project" value="TreeGrafter"/>
</dbReference>
<dbReference type="RefSeq" id="WP_158033700.1">
    <property type="nucleotide sequence ID" value="NZ_ML708616.1"/>
</dbReference>
<dbReference type="OrthoDB" id="3396933at2"/>
<dbReference type="InterPro" id="IPR019887">
    <property type="entry name" value="Tscrpt_reg_AsnC/Lrp_C"/>
</dbReference>
<evidence type="ECO:0000313" key="6">
    <source>
        <dbReference type="Proteomes" id="UP000325957"/>
    </source>
</evidence>
<comment type="caution">
    <text evidence="5">The sequence shown here is derived from an EMBL/GenBank/DDBJ whole genome shotgun (WGS) entry which is preliminary data.</text>
</comment>
<dbReference type="Pfam" id="PF01037">
    <property type="entry name" value="AsnC_trans_reg"/>
    <property type="match status" value="1"/>
</dbReference>
<organism evidence="5 6">
    <name type="scientific">Kocuria coralli</name>
    <dbReference type="NCBI Taxonomy" id="1461025"/>
    <lineage>
        <taxon>Bacteria</taxon>
        <taxon>Bacillati</taxon>
        <taxon>Actinomycetota</taxon>
        <taxon>Actinomycetes</taxon>
        <taxon>Micrococcales</taxon>
        <taxon>Micrococcaceae</taxon>
        <taxon>Kocuria</taxon>
    </lineage>
</organism>
<dbReference type="PANTHER" id="PTHR30154:SF34">
    <property type="entry name" value="TRANSCRIPTIONAL REGULATOR AZLB"/>
    <property type="match status" value="1"/>
</dbReference>
<evidence type="ECO:0000256" key="2">
    <source>
        <dbReference type="ARBA" id="ARBA00023125"/>
    </source>
</evidence>
<dbReference type="InterPro" id="IPR000485">
    <property type="entry name" value="AsnC-type_HTH_dom"/>
</dbReference>
<dbReference type="InterPro" id="IPR019888">
    <property type="entry name" value="Tscrpt_reg_AsnC-like"/>
</dbReference>
<dbReference type="Proteomes" id="UP000325957">
    <property type="component" value="Unassembled WGS sequence"/>
</dbReference>
<evidence type="ECO:0000256" key="1">
    <source>
        <dbReference type="ARBA" id="ARBA00023015"/>
    </source>
</evidence>
<keyword evidence="6" id="KW-1185">Reference proteome</keyword>
<evidence type="ECO:0000313" key="5">
    <source>
        <dbReference type="EMBL" id="KAA9394329.1"/>
    </source>
</evidence>
<dbReference type="InterPro" id="IPR036390">
    <property type="entry name" value="WH_DNA-bd_sf"/>
</dbReference>
<gene>
    <name evidence="5" type="ORF">FCK90_07605</name>
</gene>
<dbReference type="InterPro" id="IPR036388">
    <property type="entry name" value="WH-like_DNA-bd_sf"/>
</dbReference>
<reference evidence="5 6" key="1">
    <citation type="submission" date="2019-05" db="EMBL/GenBank/DDBJ databases">
        <title>Kocuria coralli sp. nov., a novel actinobacterium isolated from coral reef seawater.</title>
        <authorList>
            <person name="Li J."/>
        </authorList>
    </citation>
    <scope>NUCLEOTIDE SEQUENCE [LARGE SCALE GENOMIC DNA]</scope>
    <source>
        <strain evidence="5 6">SCSIO 13007</strain>
    </source>
</reference>
<dbReference type="SUPFAM" id="SSF46785">
    <property type="entry name" value="Winged helix' DNA-binding domain"/>
    <property type="match status" value="1"/>
</dbReference>
<sequence>MPPPRAESPGDPAGHHAPALDDVDRHLLDELIRDGRQSITALAAGVHISRAQAYERVARLRATGVLKGFSALVDPVRAGLGTSAYVTMKLRQNSWRELEEALDAVPAVEHVALVGGQFDVVVLVRARDSRELRDIVFERIQPLPYVLETQTHLIFEERPYPQRLAR</sequence>
<accession>A0A5J5KXC6</accession>
<dbReference type="PANTHER" id="PTHR30154">
    <property type="entry name" value="LEUCINE-RESPONSIVE REGULATORY PROTEIN"/>
    <property type="match status" value="1"/>
</dbReference>
<dbReference type="Gene3D" id="1.10.10.10">
    <property type="entry name" value="Winged helix-like DNA-binding domain superfamily/Winged helix DNA-binding domain"/>
    <property type="match status" value="1"/>
</dbReference>
<keyword evidence="2" id="KW-0238">DNA-binding</keyword>
<protein>
    <submittedName>
        <fullName evidence="5">Lrp/AsnC family transcriptional regulator</fullName>
    </submittedName>
</protein>
<evidence type="ECO:0000259" key="4">
    <source>
        <dbReference type="PROSITE" id="PS50956"/>
    </source>
</evidence>
<evidence type="ECO:0000256" key="3">
    <source>
        <dbReference type="ARBA" id="ARBA00023163"/>
    </source>
</evidence>
<dbReference type="InterPro" id="IPR011008">
    <property type="entry name" value="Dimeric_a/b-barrel"/>
</dbReference>
<dbReference type="SMART" id="SM00344">
    <property type="entry name" value="HTH_ASNC"/>
    <property type="match status" value="1"/>
</dbReference>
<keyword evidence="1" id="KW-0805">Transcription regulation</keyword>
<dbReference type="SUPFAM" id="SSF54909">
    <property type="entry name" value="Dimeric alpha+beta barrel"/>
    <property type="match status" value="1"/>
</dbReference>
<dbReference type="AlphaFoldDB" id="A0A5J5KXC6"/>
<name>A0A5J5KXC6_9MICC</name>
<dbReference type="Gene3D" id="3.30.70.920">
    <property type="match status" value="1"/>
</dbReference>
<dbReference type="GO" id="GO:0043565">
    <property type="term" value="F:sequence-specific DNA binding"/>
    <property type="evidence" value="ECO:0007669"/>
    <property type="project" value="InterPro"/>
</dbReference>